<dbReference type="Gene3D" id="2.70.50.70">
    <property type="match status" value="1"/>
</dbReference>
<sequence length="596" mass="62769">MSRFLHTSLALSSILWLPLCTQAHMQMSWPYPLRSPLDPDVPTDEKDYDMTSPLFPDGSNFPCKNYQNDTDGYVTKATYLAGGTYEMWINGTVEHDGGSCQLSLSYDNGATFKVIKSMIGGCPLTHNYNFTIPTFAPSSDSALLSWSWFNIVGDREMYQNCARVQIVGGPSVRHRRGSPYRRQASPMDQLPNIFVCNVGNGCQTIERQEVVFPDPGTDVVYGQDAIVPDPGPGFIGAIPASAFTSQSVPYSTTTTTSDPASSTSAVGSTTVDPAADLFFTTTTATAVNTTSTSLPPFPFLNGTTSSATFATGTGDLSAANVTGGAVFNIASTTTSTVLSTTTTTSLPPFPLTNGSTTAALALSGTGAIFANLTDIVVFNLADSTTSTTSLMTTTTSTTLLTTMTPTTTSTTYEITNIFATTTTTRPTSSFIRRTGTFSTFTRTSVTRPTTFTTLIRFDDDDSTTTTSTTSTTSITTTSITSITTTTTTISPTVSPTSLPLPCVPGTFTCNDALSFSQCISTDSSTTTYVYMGSVALGMTCVNGQIIRENDGPCTPNGALSCNGDRAFYLCDQGGLIDMGPVAPGTICQDGGIVAAT</sequence>
<evidence type="ECO:0008006" key="5">
    <source>
        <dbReference type="Google" id="ProtNLM"/>
    </source>
</evidence>
<dbReference type="RefSeq" id="XP_016635354.1">
    <property type="nucleotide sequence ID" value="XM_016773297.1"/>
</dbReference>
<evidence type="ECO:0000313" key="3">
    <source>
        <dbReference type="EMBL" id="KIY01232.1"/>
    </source>
</evidence>
<evidence type="ECO:0000313" key="4">
    <source>
        <dbReference type="Proteomes" id="UP000053411"/>
    </source>
</evidence>
<feature type="region of interest" description="Disordered" evidence="1">
    <location>
        <begin position="248"/>
        <end position="268"/>
    </location>
</feature>
<proteinExistence type="predicted"/>
<dbReference type="OrthoDB" id="2342176at2759"/>
<evidence type="ECO:0000256" key="2">
    <source>
        <dbReference type="SAM" id="SignalP"/>
    </source>
</evidence>
<dbReference type="VEuPathDB" id="FungiDB:Z520_02784"/>
<protein>
    <recommendedName>
        <fullName evidence="5">Carbohydrate-binding module family 19 domain-containing protein</fullName>
    </recommendedName>
</protein>
<organism evidence="3 4">
    <name type="scientific">Fonsecaea multimorphosa CBS 102226</name>
    <dbReference type="NCBI Taxonomy" id="1442371"/>
    <lineage>
        <taxon>Eukaryota</taxon>
        <taxon>Fungi</taxon>
        <taxon>Dikarya</taxon>
        <taxon>Ascomycota</taxon>
        <taxon>Pezizomycotina</taxon>
        <taxon>Eurotiomycetes</taxon>
        <taxon>Chaetothyriomycetidae</taxon>
        <taxon>Chaetothyriales</taxon>
        <taxon>Herpotrichiellaceae</taxon>
        <taxon>Fonsecaea</taxon>
    </lineage>
</organism>
<keyword evidence="4" id="KW-1185">Reference proteome</keyword>
<reference evidence="3 4" key="1">
    <citation type="submission" date="2015-01" db="EMBL/GenBank/DDBJ databases">
        <title>The Genome Sequence of Fonsecaea multimorphosa CBS 102226.</title>
        <authorList>
            <consortium name="The Broad Institute Genomics Platform"/>
            <person name="Cuomo C."/>
            <person name="de Hoog S."/>
            <person name="Gorbushina A."/>
            <person name="Stielow B."/>
            <person name="Teixiera M."/>
            <person name="Abouelleil A."/>
            <person name="Chapman S.B."/>
            <person name="Priest M."/>
            <person name="Young S.K."/>
            <person name="Wortman J."/>
            <person name="Nusbaum C."/>
            <person name="Birren B."/>
        </authorList>
    </citation>
    <scope>NUCLEOTIDE SEQUENCE [LARGE SCALE GENOMIC DNA]</scope>
    <source>
        <strain evidence="3 4">CBS 102226</strain>
    </source>
</reference>
<accession>A0A0D2IW01</accession>
<dbReference type="Proteomes" id="UP000053411">
    <property type="component" value="Unassembled WGS sequence"/>
</dbReference>
<dbReference type="GeneID" id="27708530"/>
<name>A0A0D2IW01_9EURO</name>
<dbReference type="AlphaFoldDB" id="A0A0D2IW01"/>
<dbReference type="PANTHER" id="PTHR36182">
    <property type="entry name" value="PROTEIN, PUTATIVE (AFU_ORTHOLOGUE AFUA_6G10930)-RELATED"/>
    <property type="match status" value="1"/>
</dbReference>
<evidence type="ECO:0000256" key="1">
    <source>
        <dbReference type="SAM" id="MobiDB-lite"/>
    </source>
</evidence>
<dbReference type="STRING" id="1442371.A0A0D2IW01"/>
<gene>
    <name evidence="3" type="ORF">Z520_02784</name>
</gene>
<dbReference type="PANTHER" id="PTHR36182:SF1">
    <property type="entry name" value="PROTEIN, PUTATIVE (AFU_ORTHOLOGUE AFUA_6G10930)-RELATED"/>
    <property type="match status" value="1"/>
</dbReference>
<feature type="chain" id="PRO_5002244388" description="Carbohydrate-binding module family 19 domain-containing protein" evidence="2">
    <location>
        <begin position="24"/>
        <end position="596"/>
    </location>
</feature>
<dbReference type="EMBL" id="KN848065">
    <property type="protein sequence ID" value="KIY01232.1"/>
    <property type="molecule type" value="Genomic_DNA"/>
</dbReference>
<keyword evidence="2" id="KW-0732">Signal</keyword>
<feature type="signal peptide" evidence="2">
    <location>
        <begin position="1"/>
        <end position="23"/>
    </location>
</feature>